<sequence>MRYNVTLTTAAEAKKAAPAEANEPDVPMLAGFCAVTRALIDRYAAVAARSDVMLIDLRGNMGGFAWRSPAASQ</sequence>
<proteinExistence type="predicted"/>
<gene>
    <name evidence="1" type="ORF">OR61_03115</name>
</gene>
<evidence type="ECO:0000313" key="2">
    <source>
        <dbReference type="Proteomes" id="UP000030969"/>
    </source>
</evidence>
<evidence type="ECO:0000313" key="1">
    <source>
        <dbReference type="EMBL" id="KHM97661.1"/>
    </source>
</evidence>
<organism evidence="1 2">
    <name type="scientific">Xanthomonas vesicatoria</name>
    <dbReference type="NCBI Taxonomy" id="56460"/>
    <lineage>
        <taxon>Bacteria</taxon>
        <taxon>Pseudomonadati</taxon>
        <taxon>Pseudomonadota</taxon>
        <taxon>Gammaproteobacteria</taxon>
        <taxon>Lysobacterales</taxon>
        <taxon>Lysobacteraceae</taxon>
        <taxon>Xanthomonas</taxon>
    </lineage>
</organism>
<protein>
    <recommendedName>
        <fullName evidence="3">Tail specific protease domain-containing protein</fullName>
    </recommendedName>
</protein>
<dbReference type="AlphaFoldDB" id="A0AAJ0J1B5"/>
<dbReference type="Proteomes" id="UP000030969">
    <property type="component" value="Unassembled WGS sequence"/>
</dbReference>
<name>A0AAJ0J1B5_9XANT</name>
<evidence type="ECO:0008006" key="3">
    <source>
        <dbReference type="Google" id="ProtNLM"/>
    </source>
</evidence>
<comment type="caution">
    <text evidence="1">The sequence shown here is derived from an EMBL/GenBank/DDBJ whole genome shotgun (WGS) entry which is preliminary data.</text>
</comment>
<accession>A0AAJ0J1B5</accession>
<dbReference type="EMBL" id="JSYJ01000011">
    <property type="protein sequence ID" value="KHM97661.1"/>
    <property type="molecule type" value="Genomic_DNA"/>
</dbReference>
<dbReference type="RefSeq" id="WP_005990544.1">
    <property type="nucleotide sequence ID" value="NZ_CP018470.1"/>
</dbReference>
<reference evidence="1 2" key="1">
    <citation type="submission" date="2014-11" db="EMBL/GenBank/DDBJ databases">
        <title>Draft Genome Sequences of Xanthomonas vesicatoria Strains from the Balkan Peninsula.</title>
        <authorList>
            <person name="Vancheva T."/>
            <person name="Lefeuvre P."/>
            <person name="Bogatzevska N."/>
            <person name="Moncheva P."/>
            <person name="Koebnik R."/>
        </authorList>
    </citation>
    <scope>NUCLEOTIDE SEQUENCE [LARGE SCALE GENOMIC DNA]</scope>
    <source>
        <strain evidence="1 2">53M</strain>
    </source>
</reference>